<name>A0A9W9DGC8_9AGAR</name>
<evidence type="ECO:0000313" key="3">
    <source>
        <dbReference type="Proteomes" id="UP001150266"/>
    </source>
</evidence>
<dbReference type="OrthoDB" id="2926713at2759"/>
<sequence length="197" mass="20717">MSIAVSRVLARQAVSVDGSVIDLPAETPGLQVTTSSDAISVDGPVTMLPLESPGLQSVSVTSDLLTLSTFGIGLPTVTASSNDTSSSTRGGAIAGGVVAAVVVAVIAAAFLLRHRNKRSPRHWRNRNRGVAMGPFYNRSRWQNLDSKFDADNSAIQAGTSNVVLNDYKSPITSPVTAKFSTPPITYPPMLMVYKTGN</sequence>
<comment type="caution">
    <text evidence="2">The sequence shown here is derived from an EMBL/GenBank/DDBJ whole genome shotgun (WGS) entry which is preliminary data.</text>
</comment>
<proteinExistence type="predicted"/>
<organism evidence="2 3">
    <name type="scientific">Lentinula aciculospora</name>
    <dbReference type="NCBI Taxonomy" id="153920"/>
    <lineage>
        <taxon>Eukaryota</taxon>
        <taxon>Fungi</taxon>
        <taxon>Dikarya</taxon>
        <taxon>Basidiomycota</taxon>
        <taxon>Agaricomycotina</taxon>
        <taxon>Agaricomycetes</taxon>
        <taxon>Agaricomycetidae</taxon>
        <taxon>Agaricales</taxon>
        <taxon>Marasmiineae</taxon>
        <taxon>Omphalotaceae</taxon>
        <taxon>Lentinula</taxon>
    </lineage>
</organism>
<accession>A0A9W9DGC8</accession>
<keyword evidence="1" id="KW-0472">Membrane</keyword>
<keyword evidence="1" id="KW-1133">Transmembrane helix</keyword>
<evidence type="ECO:0000256" key="1">
    <source>
        <dbReference type="SAM" id="Phobius"/>
    </source>
</evidence>
<dbReference type="EMBL" id="JAOTPV010000037">
    <property type="protein sequence ID" value="KAJ4468153.1"/>
    <property type="molecule type" value="Genomic_DNA"/>
</dbReference>
<keyword evidence="1" id="KW-0812">Transmembrane</keyword>
<reference evidence="2" key="1">
    <citation type="submission" date="2022-08" db="EMBL/GenBank/DDBJ databases">
        <title>A Global Phylogenomic Analysis of the Shiitake Genus Lentinula.</title>
        <authorList>
            <consortium name="DOE Joint Genome Institute"/>
            <person name="Sierra-Patev S."/>
            <person name="Min B."/>
            <person name="Naranjo-Ortiz M."/>
            <person name="Looney B."/>
            <person name="Konkel Z."/>
            <person name="Slot J.C."/>
            <person name="Sakamoto Y."/>
            <person name="Steenwyk J.L."/>
            <person name="Rokas A."/>
            <person name="Carro J."/>
            <person name="Camarero S."/>
            <person name="Ferreira P."/>
            <person name="Molpeceres G."/>
            <person name="Ruiz-Duenas F.J."/>
            <person name="Serrano A."/>
            <person name="Henrissat B."/>
            <person name="Drula E."/>
            <person name="Hughes K.W."/>
            <person name="Mata J.L."/>
            <person name="Ishikawa N.K."/>
            <person name="Vargas-Isla R."/>
            <person name="Ushijima S."/>
            <person name="Smith C.A."/>
            <person name="Ahrendt S."/>
            <person name="Andreopoulos W."/>
            <person name="He G."/>
            <person name="Labutti K."/>
            <person name="Lipzen A."/>
            <person name="Ng V."/>
            <person name="Riley R."/>
            <person name="Sandor L."/>
            <person name="Barry K."/>
            <person name="Martinez A.T."/>
            <person name="Xiao Y."/>
            <person name="Gibbons J.G."/>
            <person name="Terashima K."/>
            <person name="Grigoriev I.V."/>
            <person name="Hibbett D.S."/>
        </authorList>
    </citation>
    <scope>NUCLEOTIDE SEQUENCE</scope>
    <source>
        <strain evidence="2">JLM2183</strain>
    </source>
</reference>
<feature type="transmembrane region" description="Helical" evidence="1">
    <location>
        <begin position="92"/>
        <end position="112"/>
    </location>
</feature>
<evidence type="ECO:0000313" key="2">
    <source>
        <dbReference type="EMBL" id="KAJ4468153.1"/>
    </source>
</evidence>
<keyword evidence="3" id="KW-1185">Reference proteome</keyword>
<protein>
    <submittedName>
        <fullName evidence="2">Uncharacterized protein</fullName>
    </submittedName>
</protein>
<dbReference type="Proteomes" id="UP001150266">
    <property type="component" value="Unassembled WGS sequence"/>
</dbReference>
<gene>
    <name evidence="2" type="ORF">J3R30DRAFT_1679613</name>
</gene>
<dbReference type="AlphaFoldDB" id="A0A9W9DGC8"/>